<evidence type="ECO:0000256" key="2">
    <source>
        <dbReference type="ARBA" id="ARBA00023054"/>
    </source>
</evidence>
<name>A0A6V7HM00_9HYME</name>
<evidence type="ECO:0000256" key="3">
    <source>
        <dbReference type="SAM" id="MobiDB-lite"/>
    </source>
</evidence>
<keyword evidence="5" id="KW-1185">Reference proteome</keyword>
<feature type="compositionally biased region" description="Polar residues" evidence="3">
    <location>
        <begin position="72"/>
        <end position="94"/>
    </location>
</feature>
<evidence type="ECO:0000313" key="5">
    <source>
        <dbReference type="Proteomes" id="UP000752696"/>
    </source>
</evidence>
<sequence>MASSASEVSRGAKKRTVLTGRLRADLTSGNAEVEDEAGLASSRNGEDGRDSGLSSESSTPTVGSPIPRQRKATSNPINIATSSVKSRVTSQTGRNDCDKTTKVWRSRSVTDSPRSVDSTRSRQFSSPLRISRNIQSPSLDSGDEGSLRLDRDTYQHMFQDIVSIKTMLLKLKRVLQENGLFCNDSGTADVSTSPGTGGSNIVDELADLRRQVVFLQGQVEDRDRTIQVLQFQISKLQGPNSDGQTCALTSNYKNLFSSNTCNATTQTEK</sequence>
<accession>A0A6V7HM00</accession>
<dbReference type="PANTHER" id="PTHR22461">
    <property type="entry name" value="SERINE-RICH COILED-COIL DOMAIN-CONTAINING PROTEIN 2-RELATED"/>
    <property type="match status" value="1"/>
</dbReference>
<proteinExistence type="inferred from homology"/>
<feature type="compositionally biased region" description="Polar residues" evidence="3">
    <location>
        <begin position="52"/>
        <end position="62"/>
    </location>
</feature>
<protein>
    <submittedName>
        <fullName evidence="4">Uncharacterized protein</fullName>
    </submittedName>
</protein>
<dbReference type="PANTHER" id="PTHR22461:SF1">
    <property type="entry name" value="SERINE-RICH COILED-COIL DOMAIN-CONTAINING PROTEIN 1"/>
    <property type="match status" value="1"/>
</dbReference>
<feature type="region of interest" description="Disordered" evidence="3">
    <location>
        <begin position="1"/>
        <end position="147"/>
    </location>
</feature>
<dbReference type="AlphaFoldDB" id="A0A6V7HM00"/>
<gene>
    <name evidence="4" type="ORF">MHI_LOCUS993530</name>
</gene>
<evidence type="ECO:0000256" key="1">
    <source>
        <dbReference type="ARBA" id="ARBA00010949"/>
    </source>
</evidence>
<organism evidence="4 5">
    <name type="scientific">Heterotrigona itama</name>
    <dbReference type="NCBI Taxonomy" id="395501"/>
    <lineage>
        <taxon>Eukaryota</taxon>
        <taxon>Metazoa</taxon>
        <taxon>Ecdysozoa</taxon>
        <taxon>Arthropoda</taxon>
        <taxon>Hexapoda</taxon>
        <taxon>Insecta</taxon>
        <taxon>Pterygota</taxon>
        <taxon>Neoptera</taxon>
        <taxon>Endopterygota</taxon>
        <taxon>Hymenoptera</taxon>
        <taxon>Apocrita</taxon>
        <taxon>Aculeata</taxon>
        <taxon>Apoidea</taxon>
        <taxon>Anthophila</taxon>
        <taxon>Apidae</taxon>
        <taxon>Heterotrigona</taxon>
    </lineage>
</organism>
<dbReference type="EMBL" id="CAJDYZ010013576">
    <property type="protein sequence ID" value="CAD1481186.1"/>
    <property type="molecule type" value="Genomic_DNA"/>
</dbReference>
<dbReference type="OrthoDB" id="10046062at2759"/>
<keyword evidence="2" id="KW-0175">Coiled coil</keyword>
<feature type="non-terminal residue" evidence="4">
    <location>
        <position position="1"/>
    </location>
</feature>
<comment type="similarity">
    <text evidence="1">Belongs to the CCSER family.</text>
</comment>
<reference evidence="4" key="1">
    <citation type="submission" date="2020-07" db="EMBL/GenBank/DDBJ databases">
        <authorList>
            <person name="Nazaruddin N."/>
        </authorList>
    </citation>
    <scope>NUCLEOTIDE SEQUENCE</scope>
</reference>
<dbReference type="Proteomes" id="UP000752696">
    <property type="component" value="Unassembled WGS sequence"/>
</dbReference>
<feature type="compositionally biased region" description="Polar residues" evidence="3">
    <location>
        <begin position="107"/>
        <end position="139"/>
    </location>
</feature>
<dbReference type="InterPro" id="IPR029627">
    <property type="entry name" value="CCSER"/>
</dbReference>
<comment type="caution">
    <text evidence="4">The sequence shown here is derived from an EMBL/GenBank/DDBJ whole genome shotgun (WGS) entry which is preliminary data.</text>
</comment>
<evidence type="ECO:0000313" key="4">
    <source>
        <dbReference type="EMBL" id="CAD1481186.1"/>
    </source>
</evidence>